<protein>
    <submittedName>
        <fullName evidence="1">Uncharacterized protein</fullName>
    </submittedName>
</protein>
<organism evidence="1 2">
    <name type="scientific">Microcoleus asticus IPMA8</name>
    <dbReference type="NCBI Taxonomy" id="2563858"/>
    <lineage>
        <taxon>Bacteria</taxon>
        <taxon>Bacillati</taxon>
        <taxon>Cyanobacteriota</taxon>
        <taxon>Cyanophyceae</taxon>
        <taxon>Oscillatoriophycideae</taxon>
        <taxon>Oscillatoriales</taxon>
        <taxon>Microcoleaceae</taxon>
        <taxon>Microcoleus</taxon>
        <taxon>Microcoleus asticus</taxon>
    </lineage>
</organism>
<dbReference type="Proteomes" id="UP000702425">
    <property type="component" value="Unassembled WGS sequence"/>
</dbReference>
<keyword evidence="2" id="KW-1185">Reference proteome</keyword>
<reference evidence="1 2" key="1">
    <citation type="journal article" date="2020" name="Sci. Rep.">
        <title>A novel cyanobacterial geosmin producer, revising GeoA distribution and dispersion patterns in Bacteria.</title>
        <authorList>
            <person name="Churro C."/>
            <person name="Semedo-Aguiar A.P."/>
            <person name="Silva A.D."/>
            <person name="Pereira-Leal J.B."/>
            <person name="Leite R.B."/>
        </authorList>
    </citation>
    <scope>NUCLEOTIDE SEQUENCE [LARGE SCALE GENOMIC DNA]</scope>
    <source>
        <strain evidence="1 2">IPMA8</strain>
    </source>
</reference>
<proteinExistence type="predicted"/>
<sequence length="121" mass="13415">MLLTELYGQCVLDGADHAARNILQEKMHTAGRRRTWGNTLNACLYIASTEAGEIQYQQVASLNQESQLLKGPECQKSSHKDATLINQLLKFLSNELHCCRSITVRGAIFYLASTEVSTALT</sequence>
<dbReference type="EMBL" id="SRRZ01000124">
    <property type="protein sequence ID" value="NQE37335.1"/>
    <property type="molecule type" value="Genomic_DNA"/>
</dbReference>
<accession>A0ABX2D608</accession>
<gene>
    <name evidence="1" type="ORF">E5S67_05104</name>
</gene>
<evidence type="ECO:0000313" key="2">
    <source>
        <dbReference type="Proteomes" id="UP000702425"/>
    </source>
</evidence>
<name>A0ABX2D608_9CYAN</name>
<comment type="caution">
    <text evidence="1">The sequence shown here is derived from an EMBL/GenBank/DDBJ whole genome shotgun (WGS) entry which is preliminary data.</text>
</comment>
<evidence type="ECO:0000313" key="1">
    <source>
        <dbReference type="EMBL" id="NQE37335.1"/>
    </source>
</evidence>